<dbReference type="EMBL" id="SMSJ01000014">
    <property type="protein sequence ID" value="TDH62169.1"/>
    <property type="molecule type" value="Genomic_DNA"/>
</dbReference>
<dbReference type="SUPFAM" id="SSF54616">
    <property type="entry name" value="DNA-binding domain of Mlu1-box binding protein MBP1"/>
    <property type="match status" value="1"/>
</dbReference>
<comment type="caution">
    <text evidence="2">The sequence shown here is derived from an EMBL/GenBank/DDBJ whole genome shotgun (WGS) entry which is preliminary data.</text>
</comment>
<name>A0A4R5QHB8_9PROT</name>
<dbReference type="AlphaFoldDB" id="A0A4R5QHB8"/>
<dbReference type="GO" id="GO:0003677">
    <property type="term" value="F:DNA binding"/>
    <property type="evidence" value="ECO:0007669"/>
    <property type="project" value="InterPro"/>
</dbReference>
<protein>
    <submittedName>
        <fullName evidence="2">KilA-N domain-containing protein</fullName>
    </submittedName>
</protein>
<dbReference type="Proteomes" id="UP000295096">
    <property type="component" value="Unassembled WGS sequence"/>
</dbReference>
<feature type="domain" description="KilA/APSES-type HTH DNA-binding" evidence="1">
    <location>
        <begin position="10"/>
        <end position="125"/>
    </location>
</feature>
<dbReference type="OrthoDB" id="7253172at2"/>
<evidence type="ECO:0000313" key="2">
    <source>
        <dbReference type="EMBL" id="TDH62169.1"/>
    </source>
</evidence>
<proteinExistence type="predicted"/>
<reference evidence="2 3" key="1">
    <citation type="journal article" date="2016" name="J. Microbiol.">
        <title>Dankookia rubra gen. nov., sp. nov., an alphaproteobacterium isolated from sediment of a shallow stream.</title>
        <authorList>
            <person name="Kim W.H."/>
            <person name="Kim D.H."/>
            <person name="Kang K."/>
            <person name="Ahn T.Y."/>
        </authorList>
    </citation>
    <scope>NUCLEOTIDE SEQUENCE [LARGE SCALE GENOMIC DNA]</scope>
    <source>
        <strain evidence="2 3">JCM30602</strain>
    </source>
</reference>
<gene>
    <name evidence="2" type="ORF">E2C06_13430</name>
</gene>
<evidence type="ECO:0000313" key="3">
    <source>
        <dbReference type="Proteomes" id="UP000295096"/>
    </source>
</evidence>
<dbReference type="RefSeq" id="WP_133289109.1">
    <property type="nucleotide sequence ID" value="NZ_SMSJ01000014.1"/>
</dbReference>
<accession>A0A4R5QHB8</accession>
<sequence length="285" mass="31780">MTPISTLSYQGTPVRLRGTMLNLTDMWRAAGRPEDRRPADWLALEETTRFRAYADTHWTELDEPVAPDAGLAGIWTIDTDGLVAVAGGHGGGTWAHWQLALPYARHLSPAFHLWCNTTVRAAMERPAPQAAADPDPLLPHLAQHFRDLHRRFDTIDRHAADLMFLALSGQELVLGQRREFSALSRTILTRVAAAEPYGGQCPCCARARVLAEDSRPMPGAEFDHFFHRGLNRPEHGWLVCAACHGELTHGGYLVRFARTPEFRAFQALVLERRRRARSGAGGQPR</sequence>
<evidence type="ECO:0000259" key="1">
    <source>
        <dbReference type="SMART" id="SM01252"/>
    </source>
</evidence>
<dbReference type="SMART" id="SM01252">
    <property type="entry name" value="KilA-N"/>
    <property type="match status" value="1"/>
</dbReference>
<keyword evidence="3" id="KW-1185">Reference proteome</keyword>
<dbReference type="InterPro" id="IPR018004">
    <property type="entry name" value="KilA/APSES_HTH"/>
</dbReference>
<organism evidence="2 3">
    <name type="scientific">Dankookia rubra</name>
    <dbReference type="NCBI Taxonomy" id="1442381"/>
    <lineage>
        <taxon>Bacteria</taxon>
        <taxon>Pseudomonadati</taxon>
        <taxon>Pseudomonadota</taxon>
        <taxon>Alphaproteobacteria</taxon>
        <taxon>Acetobacterales</taxon>
        <taxon>Roseomonadaceae</taxon>
        <taxon>Dankookia</taxon>
    </lineage>
</organism>
<dbReference type="Pfam" id="PF04383">
    <property type="entry name" value="KilA-N"/>
    <property type="match status" value="1"/>
</dbReference>
<dbReference type="InterPro" id="IPR036887">
    <property type="entry name" value="HTH_APSES_sf"/>
</dbReference>